<sequence length="239" mass="27953">MPPSRGGEPSVHFRLCIKARSHFPPTHPSMHSALARVSILPACRPRMTQGQLTMQIQNEQHTLALRPLERQDLRFVHELNNDAKIMRYWFEEPYETFTELSQLYDQHVHDQRERRFVAFDSDGELVGLVELIELDYIHRRGEFQIIIAPNRQGRGFATRATRLAVEYAFKVLNLRKLYLIVDKSNVAAIRVYEKCGFKHEAELIEEFFGNGQYHNALRMCIFQRDYFAAQPGAELHARE</sequence>
<dbReference type="Proteomes" id="UP000002700">
    <property type="component" value="Chromosome I"/>
</dbReference>
<dbReference type="EMBL" id="CP000124">
    <property type="protein sequence ID" value="ABA50195.1"/>
    <property type="molecule type" value="Genomic_DNA"/>
</dbReference>
<dbReference type="SUPFAM" id="SSF55729">
    <property type="entry name" value="Acyl-CoA N-acyltransferases (Nat)"/>
    <property type="match status" value="1"/>
</dbReference>
<protein>
    <submittedName>
        <fullName evidence="2">Spermidine n(1)-acetyltransferase</fullName>
        <ecNumber evidence="2">2.3.1.57</ecNumber>
    </submittedName>
</protein>
<proteinExistence type="predicted"/>
<feature type="domain" description="N-acetyltransferase" evidence="1">
    <location>
        <begin position="63"/>
        <end position="224"/>
    </location>
</feature>
<keyword evidence="2" id="KW-0012">Acyltransferase</keyword>
<dbReference type="HOGENOM" id="CLU_013985_3_2_4"/>
<organism evidence="2 3">
    <name type="scientific">Burkholderia pseudomallei (strain 1710b)</name>
    <dbReference type="NCBI Taxonomy" id="320372"/>
    <lineage>
        <taxon>Bacteria</taxon>
        <taxon>Pseudomonadati</taxon>
        <taxon>Pseudomonadota</taxon>
        <taxon>Betaproteobacteria</taxon>
        <taxon>Burkholderiales</taxon>
        <taxon>Burkholderiaceae</taxon>
        <taxon>Burkholderia</taxon>
        <taxon>pseudomallei group</taxon>
    </lineage>
</organism>
<dbReference type="PANTHER" id="PTHR43415:SF6">
    <property type="entry name" value="SPERMIDINE N(1)-ACETYLTRANSFERASE"/>
    <property type="match status" value="1"/>
</dbReference>
<dbReference type="PROSITE" id="PS51186">
    <property type="entry name" value="GNAT"/>
    <property type="match status" value="1"/>
</dbReference>
<evidence type="ECO:0000313" key="3">
    <source>
        <dbReference type="Proteomes" id="UP000002700"/>
    </source>
</evidence>
<keyword evidence="2" id="KW-0808">Transferase</keyword>
<dbReference type="EC" id="2.3.1.57" evidence="2"/>
<dbReference type="CDD" id="cd04301">
    <property type="entry name" value="NAT_SF"/>
    <property type="match status" value="1"/>
</dbReference>
<evidence type="ECO:0000259" key="1">
    <source>
        <dbReference type="PROSITE" id="PS51186"/>
    </source>
</evidence>
<reference evidence="2 3" key="1">
    <citation type="submission" date="2005-09" db="EMBL/GenBank/DDBJ databases">
        <authorList>
            <person name="Woods D.E."/>
            <person name="Nierman W.C."/>
        </authorList>
    </citation>
    <scope>NUCLEOTIDE SEQUENCE [LARGE SCALE GENOMIC DNA]</scope>
    <source>
        <strain evidence="2 3">1710b</strain>
    </source>
</reference>
<dbReference type="InterPro" id="IPR016181">
    <property type="entry name" value="Acyl_CoA_acyltransferase"/>
</dbReference>
<dbReference type="PANTHER" id="PTHR43415">
    <property type="entry name" value="SPERMIDINE N(1)-ACETYLTRANSFERASE"/>
    <property type="match status" value="1"/>
</dbReference>
<name>Q3JXH0_BURP1</name>
<dbReference type="Pfam" id="PF13302">
    <property type="entry name" value="Acetyltransf_3"/>
    <property type="match status" value="1"/>
</dbReference>
<dbReference type="InterPro" id="IPR000182">
    <property type="entry name" value="GNAT_dom"/>
</dbReference>
<dbReference type="EnsemblBacteria" id="ABA50195">
    <property type="protein sequence ID" value="ABA50195"/>
    <property type="gene ID" value="BURPS1710b_0317"/>
</dbReference>
<dbReference type="AlphaFoldDB" id="Q3JXH0"/>
<dbReference type="KEGG" id="bpm:BURPS1710b_0317"/>
<dbReference type="Gene3D" id="3.40.630.30">
    <property type="match status" value="1"/>
</dbReference>
<dbReference type="GO" id="GO:0004145">
    <property type="term" value="F:diamine N-acetyltransferase activity"/>
    <property type="evidence" value="ECO:0007669"/>
    <property type="project" value="UniProtKB-EC"/>
</dbReference>
<accession>Q3JXH0</accession>
<gene>
    <name evidence="2" type="primary">speG</name>
    <name evidence="2" type="ordered locus">BURPS1710b_0317</name>
</gene>
<dbReference type="NCBIfam" id="NF011709">
    <property type="entry name" value="PRK15130.1"/>
    <property type="match status" value="1"/>
</dbReference>
<evidence type="ECO:0000313" key="2">
    <source>
        <dbReference type="EMBL" id="ABA50195.1"/>
    </source>
</evidence>